<dbReference type="Gene3D" id="1.25.40.20">
    <property type="entry name" value="Ankyrin repeat-containing domain"/>
    <property type="match status" value="1"/>
</dbReference>
<sequence>MTQQLPNPFLLAADNPSQLITLLRAHPALATSQDWTGYSLLHAASSYSHQTLLRSLVTDFHVNIDIRDYDDETPLFSCETIEMARCLVEELGADWRVRNKEGMTAREKIEEEGDWPLVGAYLRDVESNSTTASTTAAAGPHSQSKFSVNVTTIDDPTTTANTDTNGPAETDVVDPAFKARIESLAARPDFQGEESQKELRNLVTEAVRGHVISPAREQEGAMERDSVRQRRE</sequence>
<organism evidence="2 3">
    <name type="scientific">Trichoglossum hirsutum</name>
    <dbReference type="NCBI Taxonomy" id="265104"/>
    <lineage>
        <taxon>Eukaryota</taxon>
        <taxon>Fungi</taxon>
        <taxon>Dikarya</taxon>
        <taxon>Ascomycota</taxon>
        <taxon>Pezizomycotina</taxon>
        <taxon>Geoglossomycetes</taxon>
        <taxon>Geoglossales</taxon>
        <taxon>Geoglossaceae</taxon>
        <taxon>Trichoglossum</taxon>
    </lineage>
</organism>
<evidence type="ECO:0008006" key="4">
    <source>
        <dbReference type="Google" id="ProtNLM"/>
    </source>
</evidence>
<reference evidence="2" key="1">
    <citation type="submission" date="2021-03" db="EMBL/GenBank/DDBJ databases">
        <title>Comparative genomics and phylogenomic investigation of the class Geoglossomycetes provide insights into ecological specialization and systematics.</title>
        <authorList>
            <person name="Melie T."/>
            <person name="Pirro S."/>
            <person name="Miller A.N."/>
            <person name="Quandt A."/>
        </authorList>
    </citation>
    <scope>NUCLEOTIDE SEQUENCE</scope>
    <source>
        <strain evidence="2">CAQ_001_2017</strain>
    </source>
</reference>
<dbReference type="Proteomes" id="UP000750711">
    <property type="component" value="Unassembled WGS sequence"/>
</dbReference>
<evidence type="ECO:0000256" key="1">
    <source>
        <dbReference type="SAM" id="MobiDB-lite"/>
    </source>
</evidence>
<protein>
    <recommendedName>
        <fullName evidence="4">Ankyrin repeat protein</fullName>
    </recommendedName>
</protein>
<name>A0A9P8L8G3_9PEZI</name>
<proteinExistence type="predicted"/>
<gene>
    <name evidence="2" type="ORF">GP486_005846</name>
</gene>
<dbReference type="InterPro" id="IPR036770">
    <property type="entry name" value="Ankyrin_rpt-contain_sf"/>
</dbReference>
<evidence type="ECO:0000313" key="3">
    <source>
        <dbReference type="Proteomes" id="UP000750711"/>
    </source>
</evidence>
<dbReference type="EMBL" id="JAGHQM010001176">
    <property type="protein sequence ID" value="KAH0556225.1"/>
    <property type="molecule type" value="Genomic_DNA"/>
</dbReference>
<feature type="compositionally biased region" description="Basic and acidic residues" evidence="1">
    <location>
        <begin position="216"/>
        <end position="232"/>
    </location>
</feature>
<accession>A0A9P8L8G3</accession>
<comment type="caution">
    <text evidence="2">The sequence shown here is derived from an EMBL/GenBank/DDBJ whole genome shotgun (WGS) entry which is preliminary data.</text>
</comment>
<dbReference type="AlphaFoldDB" id="A0A9P8L8G3"/>
<feature type="region of interest" description="Disordered" evidence="1">
    <location>
        <begin position="210"/>
        <end position="232"/>
    </location>
</feature>
<keyword evidence="3" id="KW-1185">Reference proteome</keyword>
<evidence type="ECO:0000313" key="2">
    <source>
        <dbReference type="EMBL" id="KAH0556225.1"/>
    </source>
</evidence>
<dbReference type="SUPFAM" id="SSF48403">
    <property type="entry name" value="Ankyrin repeat"/>
    <property type="match status" value="1"/>
</dbReference>